<dbReference type="EMBL" id="SPLM01000112">
    <property type="protein sequence ID" value="TMW58196.1"/>
    <property type="molecule type" value="Genomic_DNA"/>
</dbReference>
<keyword evidence="1" id="KW-0732">Signal</keyword>
<dbReference type="Proteomes" id="UP000794436">
    <property type="component" value="Unassembled WGS sequence"/>
</dbReference>
<dbReference type="AlphaFoldDB" id="A0A8K1C876"/>
<sequence length="693" mass="77795">MKSLLSVLSVLVALFVTSHSAHAVVHYAVTRVFLVGGESQEATQELCHQGTPPALAVGVNWRHESDDTVIQLCQRRQRVEEIDSSDLVLQHIAVYDTPACPMSMELLFQVNEDRMVCFRRVTASEVLASGNYISDVWVSTQLNYNTDAVGWTTIPQSVQAPSKGLFRSFWNSMWQTSYHGAFISYQRPVVPIHKVRLLAGVNAGFLRTACFTRIGNQWEDTGAGYLDHLTRGTKSEFCIRRGASDANLPVLLEVATMRGPEECPDRFSQKETLDNDVRLCFRWGEASASESPIVGIYFESLAVGKKPQAVLSGGYQLVSSTSLNIGRRAVFMYAAWDVIDEVPIPAPLDRPPLVAKSVPGANGKTGNLTYKILQLSDLHYTGDSTTKCHDTPLKMKASPCNEALMTKYVNELLDLEKPDFVVFAGDNVQTYKTSLRQASMDAATAGVEARGIPYAMIYGNHDDQRGFTREMMVEMAMAKPHSYTQRGPEEVYGIGNYELNIKAPVDGPWGSAGSDVFRMYFLDSNAYPDHGALSDEDTKYDWIRPSQVAYYRQMSASHTDNQVPAIMFFHIPLPEYAMAVSTHTNGRYREYVQSSDVHSDLFATLVELDEVKATFAGHDHANEYCYKRESIQLCYGGGAGLGMAYGWKEVERRGRVIEWSVDSENKREIRSWKHVFEHWTERRDEQVLYTERE</sequence>
<dbReference type="OrthoDB" id="783096at2759"/>
<dbReference type="Pfam" id="PF00149">
    <property type="entry name" value="Metallophos"/>
    <property type="match status" value="1"/>
</dbReference>
<evidence type="ECO:0000256" key="1">
    <source>
        <dbReference type="SAM" id="SignalP"/>
    </source>
</evidence>
<feature type="domain" description="Calcineurin-like phosphoesterase" evidence="2">
    <location>
        <begin position="371"/>
        <end position="621"/>
    </location>
</feature>
<dbReference type="GO" id="GO:0016788">
    <property type="term" value="F:hydrolase activity, acting on ester bonds"/>
    <property type="evidence" value="ECO:0007669"/>
    <property type="project" value="TreeGrafter"/>
</dbReference>
<dbReference type="InterPro" id="IPR029052">
    <property type="entry name" value="Metallo-depent_PP-like"/>
</dbReference>
<keyword evidence="4" id="KW-1185">Reference proteome</keyword>
<protein>
    <recommendedName>
        <fullName evidence="2">Calcineurin-like phosphoesterase domain-containing protein</fullName>
    </recommendedName>
</protein>
<feature type="chain" id="PRO_5035476024" description="Calcineurin-like phosphoesterase domain-containing protein" evidence="1">
    <location>
        <begin position="24"/>
        <end position="693"/>
    </location>
</feature>
<dbReference type="SUPFAM" id="SSF56300">
    <property type="entry name" value="Metallo-dependent phosphatases"/>
    <property type="match status" value="1"/>
</dbReference>
<dbReference type="PANTHER" id="PTHR32440">
    <property type="entry name" value="PHOSPHATASE DCR2-RELATED-RELATED"/>
    <property type="match status" value="1"/>
</dbReference>
<evidence type="ECO:0000259" key="2">
    <source>
        <dbReference type="Pfam" id="PF00149"/>
    </source>
</evidence>
<dbReference type="InterPro" id="IPR004843">
    <property type="entry name" value="Calcineurin-like_PHP"/>
</dbReference>
<evidence type="ECO:0000313" key="4">
    <source>
        <dbReference type="Proteomes" id="UP000794436"/>
    </source>
</evidence>
<accession>A0A8K1C876</accession>
<organism evidence="3 4">
    <name type="scientific">Pythium oligandrum</name>
    <name type="common">Mycoparasitic fungus</name>
    <dbReference type="NCBI Taxonomy" id="41045"/>
    <lineage>
        <taxon>Eukaryota</taxon>
        <taxon>Sar</taxon>
        <taxon>Stramenopiles</taxon>
        <taxon>Oomycota</taxon>
        <taxon>Peronosporomycetes</taxon>
        <taxon>Pythiales</taxon>
        <taxon>Pythiaceae</taxon>
        <taxon>Pythium</taxon>
    </lineage>
</organism>
<evidence type="ECO:0000313" key="3">
    <source>
        <dbReference type="EMBL" id="TMW58196.1"/>
    </source>
</evidence>
<comment type="caution">
    <text evidence="3">The sequence shown here is derived from an EMBL/GenBank/DDBJ whole genome shotgun (WGS) entry which is preliminary data.</text>
</comment>
<dbReference type="GO" id="GO:0005737">
    <property type="term" value="C:cytoplasm"/>
    <property type="evidence" value="ECO:0007669"/>
    <property type="project" value="TreeGrafter"/>
</dbReference>
<proteinExistence type="predicted"/>
<dbReference type="Gene3D" id="3.60.21.10">
    <property type="match status" value="1"/>
</dbReference>
<gene>
    <name evidence="3" type="ORF">Poli38472_011784</name>
</gene>
<dbReference type="PANTHER" id="PTHR32440:SF0">
    <property type="entry name" value="PHOSPHATASE DCR2-RELATED"/>
    <property type="match status" value="1"/>
</dbReference>
<reference evidence="3" key="1">
    <citation type="submission" date="2019-03" db="EMBL/GenBank/DDBJ databases">
        <title>Long read genome sequence of the mycoparasitic Pythium oligandrum ATCC 38472 isolated from sugarbeet rhizosphere.</title>
        <authorList>
            <person name="Gaulin E."/>
        </authorList>
    </citation>
    <scope>NUCLEOTIDE SEQUENCE</scope>
    <source>
        <strain evidence="3">ATCC 38472_TT</strain>
    </source>
</reference>
<name>A0A8K1C876_PYTOL</name>
<feature type="signal peptide" evidence="1">
    <location>
        <begin position="1"/>
        <end position="23"/>
    </location>
</feature>
<dbReference type="CDD" id="cd07383">
    <property type="entry name" value="MPP_Dcr2"/>
    <property type="match status" value="1"/>
</dbReference>